<accession>A0A7G2E7Y5</accession>
<evidence type="ECO:0000313" key="2">
    <source>
        <dbReference type="EMBL" id="CAD5318313.1"/>
    </source>
</evidence>
<gene>
    <name evidence="1" type="ORF">AT9943_LOCUS6537</name>
    <name evidence="2" type="ORF">AT9943_LOCUS6548</name>
</gene>
<proteinExistence type="predicted"/>
<dbReference type="Proteomes" id="UP000516314">
    <property type="component" value="Chromosome 2"/>
</dbReference>
<dbReference type="EMBL" id="LR881467">
    <property type="protein sequence ID" value="CAD5318302.1"/>
    <property type="molecule type" value="Genomic_DNA"/>
</dbReference>
<organism evidence="1 3">
    <name type="scientific">Arabidopsis thaliana</name>
    <name type="common">Mouse-ear cress</name>
    <dbReference type="NCBI Taxonomy" id="3702"/>
    <lineage>
        <taxon>Eukaryota</taxon>
        <taxon>Viridiplantae</taxon>
        <taxon>Streptophyta</taxon>
        <taxon>Embryophyta</taxon>
        <taxon>Tracheophyta</taxon>
        <taxon>Spermatophyta</taxon>
        <taxon>Magnoliopsida</taxon>
        <taxon>eudicotyledons</taxon>
        <taxon>Gunneridae</taxon>
        <taxon>Pentapetalae</taxon>
        <taxon>rosids</taxon>
        <taxon>malvids</taxon>
        <taxon>Brassicales</taxon>
        <taxon>Brassicaceae</taxon>
        <taxon>Camelineae</taxon>
        <taxon>Arabidopsis</taxon>
    </lineage>
</organism>
<dbReference type="AlphaFoldDB" id="A0A7G2E7Y5"/>
<sequence>MQILVPPSLLKMMPSPWHLGTSTIISSSSESCGSYRVKGIPDGSVERYKARLVAHQRPGRESFDRLSPVGHLTEKSHVSTSRSILFFSLQVSKSYGLKQAPPVQTSLILLGTGVEGAGNVGDPTSESFYLEVRDRRFYWDSRKSSFCSSLWFGVRGSIGRSDRSLNYSLPHNRALRVFVLKTVPSSHLSSEKDLVSSLPLLLVETLPGKPKPSLFQADINPGIVHTLSVHSDSIANRAFFASDSIPENNSIGESRNSPHSFAYSCKDPAFLHLSYRITIDKSRVCTNERLKYACKILRIAAFFSTM</sequence>
<evidence type="ECO:0000313" key="1">
    <source>
        <dbReference type="EMBL" id="CAD5318302.1"/>
    </source>
</evidence>
<protein>
    <submittedName>
        <fullName evidence="1">(thale cress) hypothetical protein</fullName>
    </submittedName>
</protein>
<reference evidence="1 3" key="1">
    <citation type="submission" date="2020-09" db="EMBL/GenBank/DDBJ databases">
        <authorList>
            <person name="Ashkenazy H."/>
        </authorList>
    </citation>
    <scope>NUCLEOTIDE SEQUENCE [LARGE SCALE GENOMIC DNA]</scope>
    <source>
        <strain evidence="3">cv. Cdm-0</strain>
    </source>
</reference>
<evidence type="ECO:0000313" key="3">
    <source>
        <dbReference type="Proteomes" id="UP000516314"/>
    </source>
</evidence>
<dbReference type="EMBL" id="LR881467">
    <property type="protein sequence ID" value="CAD5318313.1"/>
    <property type="molecule type" value="Genomic_DNA"/>
</dbReference>
<name>A0A7G2E7Y5_ARATH</name>